<accession>A0A7Y9I5M1</accession>
<dbReference type="InterPro" id="IPR031475">
    <property type="entry name" value="NBD_C"/>
</dbReference>
<evidence type="ECO:0000256" key="1">
    <source>
        <dbReference type="ARBA" id="ARBA00005715"/>
    </source>
</evidence>
<dbReference type="GO" id="GO:0005524">
    <property type="term" value="F:ATP binding"/>
    <property type="evidence" value="ECO:0007669"/>
    <property type="project" value="UniProtKB-KW"/>
</dbReference>
<sequence length="501" mass="53395">MTTPVPESSLLAPLPAEHGITRDRLAEACAAGRRVAVLDDDPTGNQTIKDLPVITRWAPDDLRWALRQQTTAFFVLTNTRSLDPAAAEQRTREVARACLAVAAEEGVDLAFASRGDSTLRGHFPLEPETLAEESAAAGQPVDAVIINPSYLDAGRLTVDGTHWVRTPDGMVPAGETEYASDATFGYRSSDLAAWVEEKTGGRIPRDQVVTITVSDLRRHGPDGVTATLLDLTNHPRIELVEAPSRIGPRPSTSSGHVRNWIVTDAVADDDLRVLTLGLIAAEQAGRRFVYRVGPSFVRSRSGQFPAPPVDDAELRPTPGPDPAPGGLIIVGSHVPLSSRQLARLTETAAVEPLELEVDKIIDGTEPGHLGDLAERAVGSLAYRHVVITTSRTLRRGADGDQSLAISRAVSAAVVDLTKLIMERRRPAFVIAKGGITSSDVATEALGIRRATIRGTLLPGIVSLWQPAEGPAAGLPYVVFAGNVGSDDSLAEVVRRFDSARA</sequence>
<reference evidence="9 10" key="1">
    <citation type="submission" date="2020-07" db="EMBL/GenBank/DDBJ databases">
        <title>Sequencing the genomes of 1000 actinobacteria strains.</title>
        <authorList>
            <person name="Klenk H.-P."/>
        </authorList>
    </citation>
    <scope>NUCLEOTIDE SEQUENCE [LARGE SCALE GENOMIC DNA]</scope>
    <source>
        <strain evidence="9 10">DSM 22083</strain>
    </source>
</reference>
<evidence type="ECO:0000256" key="4">
    <source>
        <dbReference type="ARBA" id="ARBA00022777"/>
    </source>
</evidence>
<feature type="domain" description="Four-carbon acid sugar kinase nucleotide binding" evidence="8">
    <location>
        <begin position="327"/>
        <end position="489"/>
    </location>
</feature>
<evidence type="ECO:0000256" key="2">
    <source>
        <dbReference type="ARBA" id="ARBA00022679"/>
    </source>
</evidence>
<dbReference type="Proteomes" id="UP000569914">
    <property type="component" value="Unassembled WGS sequence"/>
</dbReference>
<keyword evidence="3" id="KW-0547">Nucleotide-binding</keyword>
<dbReference type="Pfam" id="PF17042">
    <property type="entry name" value="NBD_C"/>
    <property type="match status" value="1"/>
</dbReference>
<dbReference type="GO" id="GO:0016301">
    <property type="term" value="F:kinase activity"/>
    <property type="evidence" value="ECO:0007669"/>
    <property type="project" value="UniProtKB-KW"/>
</dbReference>
<name>A0A7Y9I5M1_9ACTN</name>
<comment type="caution">
    <text evidence="9">The sequence shown here is derived from an EMBL/GenBank/DDBJ whole genome shotgun (WGS) entry which is preliminary data.</text>
</comment>
<dbReference type="InterPro" id="IPR010737">
    <property type="entry name" value="4-carb_acid_sugar_kinase_N"/>
</dbReference>
<keyword evidence="4" id="KW-0418">Kinase</keyword>
<feature type="domain" description="Four-carbon acid sugar kinase N-terminal" evidence="7">
    <location>
        <begin position="36"/>
        <end position="299"/>
    </location>
</feature>
<protein>
    <submittedName>
        <fullName evidence="9">Uncharacterized protein YgbK (DUF1537 family)</fullName>
    </submittedName>
</protein>
<proteinExistence type="inferred from homology"/>
<evidence type="ECO:0000313" key="9">
    <source>
        <dbReference type="EMBL" id="NYE70732.1"/>
    </source>
</evidence>
<dbReference type="EMBL" id="JACCBU010000001">
    <property type="protein sequence ID" value="NYE70732.1"/>
    <property type="molecule type" value="Genomic_DNA"/>
</dbReference>
<evidence type="ECO:0000256" key="3">
    <source>
        <dbReference type="ARBA" id="ARBA00022741"/>
    </source>
</evidence>
<dbReference type="Gene3D" id="3.40.50.10840">
    <property type="entry name" value="Putative sugar-binding, N-terminal domain"/>
    <property type="match status" value="1"/>
</dbReference>
<dbReference type="InterPro" id="IPR037051">
    <property type="entry name" value="4-carb_acid_sugar_kinase_N_sf"/>
</dbReference>
<gene>
    <name evidence="9" type="ORF">BKA15_002061</name>
</gene>
<keyword evidence="6" id="KW-0119">Carbohydrate metabolism</keyword>
<keyword evidence="2" id="KW-0808">Transferase</keyword>
<comment type="similarity">
    <text evidence="1">Belongs to the four-carbon acid sugar kinase family.</text>
</comment>
<dbReference type="Gene3D" id="3.40.980.20">
    <property type="entry name" value="Four-carbon acid sugar kinase, nucleotide binding domain"/>
    <property type="match status" value="1"/>
</dbReference>
<dbReference type="AlphaFoldDB" id="A0A7Y9I5M1"/>
<dbReference type="Pfam" id="PF07005">
    <property type="entry name" value="SBD_N"/>
    <property type="match status" value="1"/>
</dbReference>
<evidence type="ECO:0000259" key="7">
    <source>
        <dbReference type="Pfam" id="PF07005"/>
    </source>
</evidence>
<dbReference type="InterPro" id="IPR042213">
    <property type="entry name" value="NBD_C_sf"/>
</dbReference>
<evidence type="ECO:0000256" key="5">
    <source>
        <dbReference type="ARBA" id="ARBA00022840"/>
    </source>
</evidence>
<evidence type="ECO:0000259" key="8">
    <source>
        <dbReference type="Pfam" id="PF17042"/>
    </source>
</evidence>
<evidence type="ECO:0000313" key="10">
    <source>
        <dbReference type="Proteomes" id="UP000569914"/>
    </source>
</evidence>
<dbReference type="SUPFAM" id="SSF142764">
    <property type="entry name" value="YgbK-like"/>
    <property type="match status" value="1"/>
</dbReference>
<keyword evidence="10" id="KW-1185">Reference proteome</keyword>
<organism evidence="9 10">
    <name type="scientific">Microlunatus parietis</name>
    <dbReference type="NCBI Taxonomy" id="682979"/>
    <lineage>
        <taxon>Bacteria</taxon>
        <taxon>Bacillati</taxon>
        <taxon>Actinomycetota</taxon>
        <taxon>Actinomycetes</taxon>
        <taxon>Propionibacteriales</taxon>
        <taxon>Propionibacteriaceae</taxon>
        <taxon>Microlunatus</taxon>
    </lineage>
</organism>
<dbReference type="RefSeq" id="WP_179750411.1">
    <property type="nucleotide sequence ID" value="NZ_JACCBU010000001.1"/>
</dbReference>
<keyword evidence="5" id="KW-0067">ATP-binding</keyword>
<evidence type="ECO:0000256" key="6">
    <source>
        <dbReference type="ARBA" id="ARBA00023277"/>
    </source>
</evidence>